<keyword evidence="2" id="KW-0472">Membrane</keyword>
<reference evidence="3 4" key="1">
    <citation type="submission" date="2020-02" db="EMBL/GenBank/DDBJ databases">
        <authorList>
            <person name="Hogendoorn C."/>
        </authorList>
    </citation>
    <scope>NUCLEOTIDE SEQUENCE [LARGE SCALE GENOMIC DNA]</scope>
    <source>
        <strain evidence="3">R501</strain>
    </source>
</reference>
<keyword evidence="4" id="KW-1185">Reference proteome</keyword>
<feature type="transmembrane region" description="Helical" evidence="2">
    <location>
        <begin position="70"/>
        <end position="90"/>
    </location>
</feature>
<organism evidence="3 4">
    <name type="scientific">Candidatus Hydrogenisulfobacillus filiaventi</name>
    <dbReference type="NCBI Taxonomy" id="2707344"/>
    <lineage>
        <taxon>Bacteria</taxon>
        <taxon>Bacillati</taxon>
        <taxon>Bacillota</taxon>
        <taxon>Clostridia</taxon>
        <taxon>Eubacteriales</taxon>
        <taxon>Clostridiales Family XVII. Incertae Sedis</taxon>
        <taxon>Candidatus Hydrogenisulfobacillus</taxon>
    </lineage>
</organism>
<evidence type="ECO:0000313" key="3">
    <source>
        <dbReference type="EMBL" id="CAB1128137.1"/>
    </source>
</evidence>
<proteinExistence type="predicted"/>
<feature type="region of interest" description="Disordered" evidence="1">
    <location>
        <begin position="125"/>
        <end position="145"/>
    </location>
</feature>
<dbReference type="AlphaFoldDB" id="A0A6F8ZEE3"/>
<sequence>MTGLAMATRRSRRMLAPAAVVFVLVWLALPAWHPATWSLALGSLLGILNVQLIASGLGRVLGLRAAWQGAFMVSSLVRLGLLGLLLYYAAQRGPQLSPVWLLAGIFWPQGVALQALFGRGREAAASAGSGANPEAAGPAAGRGGD</sequence>
<feature type="transmembrane region" description="Helical" evidence="2">
    <location>
        <begin position="40"/>
        <end position="58"/>
    </location>
</feature>
<protein>
    <submittedName>
        <fullName evidence="3">Uncharacterized protein</fullName>
    </submittedName>
</protein>
<keyword evidence="2" id="KW-0812">Transmembrane</keyword>
<dbReference type="KEGG" id="hfv:R50_0631"/>
<dbReference type="EMBL" id="LR778114">
    <property type="protein sequence ID" value="CAB1128137.1"/>
    <property type="molecule type" value="Genomic_DNA"/>
</dbReference>
<name>A0A6F8ZEE3_9FIRM</name>
<gene>
    <name evidence="3" type="ORF">R50_0631</name>
</gene>
<dbReference type="Proteomes" id="UP000503399">
    <property type="component" value="Chromosome"/>
</dbReference>
<feature type="compositionally biased region" description="Low complexity" evidence="1">
    <location>
        <begin position="125"/>
        <end position="139"/>
    </location>
</feature>
<evidence type="ECO:0000313" key="4">
    <source>
        <dbReference type="Proteomes" id="UP000503399"/>
    </source>
</evidence>
<keyword evidence="2" id="KW-1133">Transmembrane helix</keyword>
<feature type="transmembrane region" description="Helical" evidence="2">
    <location>
        <begin position="96"/>
        <end position="117"/>
    </location>
</feature>
<accession>A0A6F8ZEE3</accession>
<evidence type="ECO:0000256" key="2">
    <source>
        <dbReference type="SAM" id="Phobius"/>
    </source>
</evidence>
<evidence type="ECO:0000256" key="1">
    <source>
        <dbReference type="SAM" id="MobiDB-lite"/>
    </source>
</evidence>